<feature type="domain" description="Antitoxin SocA-like Panacea" evidence="1">
    <location>
        <begin position="28"/>
        <end position="120"/>
    </location>
</feature>
<comment type="caution">
    <text evidence="2">The sequence shown here is derived from an EMBL/GenBank/DDBJ whole genome shotgun (WGS) entry which is preliminary data.</text>
</comment>
<dbReference type="Proteomes" id="UP000077589">
    <property type="component" value="Unassembled WGS sequence"/>
</dbReference>
<dbReference type="EMBL" id="LXSG01000022">
    <property type="protein sequence ID" value="OAM20797.1"/>
    <property type="molecule type" value="Genomic_DNA"/>
</dbReference>
<organism evidence="2 3">
    <name type="scientific">Eikenella corrodens</name>
    <dbReference type="NCBI Taxonomy" id="539"/>
    <lineage>
        <taxon>Bacteria</taxon>
        <taxon>Pseudomonadati</taxon>
        <taxon>Pseudomonadota</taxon>
        <taxon>Betaproteobacteria</taxon>
        <taxon>Neisseriales</taxon>
        <taxon>Neisseriaceae</taxon>
        <taxon>Eikenella</taxon>
    </lineage>
</organism>
<name>A0A1A9RMJ1_EIKCO</name>
<dbReference type="InterPro" id="IPR025272">
    <property type="entry name" value="SocA_Panacea"/>
</dbReference>
<dbReference type="Pfam" id="PF13274">
    <property type="entry name" value="SocA_Panacea"/>
    <property type="match status" value="1"/>
</dbReference>
<evidence type="ECO:0000259" key="1">
    <source>
        <dbReference type="Pfam" id="PF13274"/>
    </source>
</evidence>
<sequence>MLSAHDVADFFLSPVAEEEGEQITNLKLQKLLYYAQGYSLAILGRPLFADKIENWPHGPVIPCVYQTYKQYGAGWLPVTYLDLDKYQADELYILNRVRTEQGRYTAWALREKTHQEAPWQSTLRGQEISWESIREYFQQTLPRASFNYDLNRIKERVEGDFVRVPEFDNPQDLVAWMGH</sequence>
<dbReference type="RefSeq" id="WP_064087491.1">
    <property type="nucleotide sequence ID" value="NZ_LXSG01000022.1"/>
</dbReference>
<protein>
    <recommendedName>
        <fullName evidence="1">Antitoxin SocA-like Panacea domain-containing protein</fullName>
    </recommendedName>
</protein>
<evidence type="ECO:0000313" key="3">
    <source>
        <dbReference type="Proteomes" id="UP000077589"/>
    </source>
</evidence>
<evidence type="ECO:0000313" key="2">
    <source>
        <dbReference type="EMBL" id="OAM20797.1"/>
    </source>
</evidence>
<proteinExistence type="predicted"/>
<gene>
    <name evidence="2" type="ORF">A7P90_03495</name>
</gene>
<dbReference type="OrthoDB" id="9799173at2"/>
<dbReference type="AlphaFoldDB" id="A0A1A9RMJ1"/>
<reference evidence="3" key="1">
    <citation type="submission" date="2016-05" db="EMBL/GenBank/DDBJ databases">
        <title>Draft genome of Corynebacterium afermentans subsp. afermentans LCDC 88199T.</title>
        <authorList>
            <person name="Bernier A.-M."/>
            <person name="Bernard K."/>
        </authorList>
    </citation>
    <scope>NUCLEOTIDE SEQUENCE [LARGE SCALE GENOMIC DNA]</scope>
    <source>
        <strain evidence="3">NML04-0072</strain>
    </source>
</reference>
<accession>A0A1A9RMJ1</accession>